<protein>
    <submittedName>
        <fullName evidence="1">Uncharacterized protein</fullName>
    </submittedName>
</protein>
<gene>
    <name evidence="1" type="ORF">ACG00X_08995</name>
</gene>
<accession>A0ABW7G4U7</accession>
<proteinExistence type="predicted"/>
<reference evidence="1 2" key="1">
    <citation type="submission" date="2024-09" db="EMBL/GenBank/DDBJ databases">
        <title>Novel species of the genus Pelomonas and Roseateles isolated from streams.</title>
        <authorList>
            <person name="Lu H."/>
        </authorList>
    </citation>
    <scope>NUCLEOTIDE SEQUENCE [LARGE SCALE GENOMIC DNA]</scope>
    <source>
        <strain evidence="1 2">BYS96W</strain>
    </source>
</reference>
<sequence length="120" mass="13405">MFKTTRGQLLVEPGDYRSFKITTQPQHGVIREVVVDGNRRYQYIQDKSYVGRDGYVAEVMLKGRKFVISGVILQMNGDGFERENACRAFKLPGLTWKISWVADPADIGGPVRLAELGGLG</sequence>
<keyword evidence="2" id="KW-1185">Reference proteome</keyword>
<dbReference type="Proteomes" id="UP001606305">
    <property type="component" value="Unassembled WGS sequence"/>
</dbReference>
<organism evidence="1 2">
    <name type="scientific">Pelomonas nitida</name>
    <dbReference type="NCBI Taxonomy" id="3299027"/>
    <lineage>
        <taxon>Bacteria</taxon>
        <taxon>Pseudomonadati</taxon>
        <taxon>Pseudomonadota</taxon>
        <taxon>Betaproteobacteria</taxon>
        <taxon>Burkholderiales</taxon>
        <taxon>Sphaerotilaceae</taxon>
        <taxon>Roseateles</taxon>
    </lineage>
</organism>
<dbReference type="RefSeq" id="WP_394487786.1">
    <property type="nucleotide sequence ID" value="NZ_JBIGIA010000006.1"/>
</dbReference>
<dbReference type="EMBL" id="JBIGIA010000006">
    <property type="protein sequence ID" value="MFG6456968.1"/>
    <property type="molecule type" value="Genomic_DNA"/>
</dbReference>
<name>A0ABW7G4U7_9BURK</name>
<evidence type="ECO:0000313" key="1">
    <source>
        <dbReference type="EMBL" id="MFG6456968.1"/>
    </source>
</evidence>
<evidence type="ECO:0000313" key="2">
    <source>
        <dbReference type="Proteomes" id="UP001606305"/>
    </source>
</evidence>
<comment type="caution">
    <text evidence="1">The sequence shown here is derived from an EMBL/GenBank/DDBJ whole genome shotgun (WGS) entry which is preliminary data.</text>
</comment>